<comment type="caution">
    <text evidence="1">The sequence shown here is derived from an EMBL/GenBank/DDBJ whole genome shotgun (WGS) entry which is preliminary data.</text>
</comment>
<sequence>MMNLSRSQHVHLTGAEQQFSPVYLRDTESVTAYDSIDSPTLCSAPLLLERHTHSLILRPQVPPSALT</sequence>
<name>A0A2P5CLD1_PARAD</name>
<dbReference type="Proteomes" id="UP000237105">
    <property type="component" value="Unassembled WGS sequence"/>
</dbReference>
<dbReference type="OrthoDB" id="10473833at2759"/>
<evidence type="ECO:0000313" key="1">
    <source>
        <dbReference type="EMBL" id="PON61858.1"/>
    </source>
</evidence>
<protein>
    <submittedName>
        <fullName evidence="1">Uncharacterized protein</fullName>
    </submittedName>
</protein>
<evidence type="ECO:0000313" key="2">
    <source>
        <dbReference type="Proteomes" id="UP000237105"/>
    </source>
</evidence>
<dbReference type="EMBL" id="JXTB01000118">
    <property type="protein sequence ID" value="PON61858.1"/>
    <property type="molecule type" value="Genomic_DNA"/>
</dbReference>
<reference evidence="2" key="1">
    <citation type="submission" date="2016-06" db="EMBL/GenBank/DDBJ databases">
        <title>Parallel loss of symbiosis genes in relatives of nitrogen-fixing non-legume Parasponia.</title>
        <authorList>
            <person name="Van Velzen R."/>
            <person name="Holmer R."/>
            <person name="Bu F."/>
            <person name="Rutten L."/>
            <person name="Van Zeijl A."/>
            <person name="Liu W."/>
            <person name="Santuari L."/>
            <person name="Cao Q."/>
            <person name="Sharma T."/>
            <person name="Shen D."/>
            <person name="Roswanjaya Y."/>
            <person name="Wardhani T."/>
            <person name="Kalhor M.S."/>
            <person name="Jansen J."/>
            <person name="Van den Hoogen J."/>
            <person name="Gungor B."/>
            <person name="Hartog M."/>
            <person name="Hontelez J."/>
            <person name="Verver J."/>
            <person name="Yang W.-C."/>
            <person name="Schijlen E."/>
            <person name="Repin R."/>
            <person name="Schilthuizen M."/>
            <person name="Schranz E."/>
            <person name="Heidstra R."/>
            <person name="Miyata K."/>
            <person name="Fedorova E."/>
            <person name="Kohlen W."/>
            <person name="Bisseling T."/>
            <person name="Smit S."/>
            <person name="Geurts R."/>
        </authorList>
    </citation>
    <scope>NUCLEOTIDE SEQUENCE [LARGE SCALE GENOMIC DNA]</scope>
    <source>
        <strain evidence="2">cv. WU1-14</strain>
    </source>
</reference>
<dbReference type="AlphaFoldDB" id="A0A2P5CLD1"/>
<accession>A0A2P5CLD1</accession>
<gene>
    <name evidence="1" type="ORF">PanWU01x14_142760</name>
</gene>
<proteinExistence type="predicted"/>
<keyword evidence="2" id="KW-1185">Reference proteome</keyword>
<organism evidence="1 2">
    <name type="scientific">Parasponia andersonii</name>
    <name type="common">Sponia andersonii</name>
    <dbReference type="NCBI Taxonomy" id="3476"/>
    <lineage>
        <taxon>Eukaryota</taxon>
        <taxon>Viridiplantae</taxon>
        <taxon>Streptophyta</taxon>
        <taxon>Embryophyta</taxon>
        <taxon>Tracheophyta</taxon>
        <taxon>Spermatophyta</taxon>
        <taxon>Magnoliopsida</taxon>
        <taxon>eudicotyledons</taxon>
        <taxon>Gunneridae</taxon>
        <taxon>Pentapetalae</taxon>
        <taxon>rosids</taxon>
        <taxon>fabids</taxon>
        <taxon>Rosales</taxon>
        <taxon>Cannabaceae</taxon>
        <taxon>Parasponia</taxon>
    </lineage>
</organism>